<sequence length="95" mass="10553">MPDYSEFPTTPTAWQERAWQEIAPLPAEDPPVQPRPRIDLVALVPGVAFITIAILVLTGVDVPMTIFRDGGVLWALLIIAGVGLLLREVRRGRRR</sequence>
<dbReference type="EMBL" id="JACBZT010000001">
    <property type="protein sequence ID" value="NYJ04739.1"/>
    <property type="molecule type" value="Genomic_DNA"/>
</dbReference>
<proteinExistence type="predicted"/>
<organism evidence="2 3">
    <name type="scientific">Petropleomorpha daqingensis</name>
    <dbReference type="NCBI Taxonomy" id="2026353"/>
    <lineage>
        <taxon>Bacteria</taxon>
        <taxon>Bacillati</taxon>
        <taxon>Actinomycetota</taxon>
        <taxon>Actinomycetes</taxon>
        <taxon>Geodermatophilales</taxon>
        <taxon>Geodermatophilaceae</taxon>
        <taxon>Petropleomorpha</taxon>
    </lineage>
</organism>
<dbReference type="AlphaFoldDB" id="A0A853CC95"/>
<name>A0A853CC95_9ACTN</name>
<reference evidence="2 3" key="1">
    <citation type="submission" date="2020-07" db="EMBL/GenBank/DDBJ databases">
        <title>Sequencing the genomes of 1000 actinobacteria strains.</title>
        <authorList>
            <person name="Klenk H.-P."/>
        </authorList>
    </citation>
    <scope>NUCLEOTIDE SEQUENCE [LARGE SCALE GENOMIC DNA]</scope>
    <source>
        <strain evidence="2 3">DSM 104001</strain>
    </source>
</reference>
<gene>
    <name evidence="2" type="ORF">GGQ55_001017</name>
</gene>
<evidence type="ECO:0000313" key="2">
    <source>
        <dbReference type="EMBL" id="NYJ04739.1"/>
    </source>
</evidence>
<feature type="transmembrane region" description="Helical" evidence="1">
    <location>
        <begin position="66"/>
        <end position="86"/>
    </location>
</feature>
<feature type="transmembrane region" description="Helical" evidence="1">
    <location>
        <begin position="40"/>
        <end position="60"/>
    </location>
</feature>
<keyword evidence="1" id="KW-0472">Membrane</keyword>
<accession>A0A853CC95</accession>
<keyword evidence="3" id="KW-1185">Reference proteome</keyword>
<dbReference type="RefSeq" id="WP_179715423.1">
    <property type="nucleotide sequence ID" value="NZ_JACBZT010000001.1"/>
</dbReference>
<protein>
    <submittedName>
        <fullName evidence="2">Uncharacterized protein</fullName>
    </submittedName>
</protein>
<keyword evidence="1" id="KW-0812">Transmembrane</keyword>
<evidence type="ECO:0000313" key="3">
    <source>
        <dbReference type="Proteomes" id="UP000541969"/>
    </source>
</evidence>
<comment type="caution">
    <text evidence="2">The sequence shown here is derived from an EMBL/GenBank/DDBJ whole genome shotgun (WGS) entry which is preliminary data.</text>
</comment>
<dbReference type="Proteomes" id="UP000541969">
    <property type="component" value="Unassembled WGS sequence"/>
</dbReference>
<keyword evidence="1" id="KW-1133">Transmembrane helix</keyword>
<evidence type="ECO:0000256" key="1">
    <source>
        <dbReference type="SAM" id="Phobius"/>
    </source>
</evidence>